<dbReference type="AlphaFoldDB" id="A0A1G2C5Z7"/>
<proteinExistence type="inferred from homology"/>
<dbReference type="EMBL" id="MHKV01000041">
    <property type="protein sequence ID" value="OGY96581.1"/>
    <property type="molecule type" value="Genomic_DNA"/>
</dbReference>
<evidence type="ECO:0000256" key="1">
    <source>
        <dbReference type="ARBA" id="ARBA00010364"/>
    </source>
</evidence>
<dbReference type="SMART" id="SM01152">
    <property type="entry name" value="DUF167"/>
    <property type="match status" value="1"/>
</dbReference>
<dbReference type="Pfam" id="PF02594">
    <property type="entry name" value="DUF167"/>
    <property type="match status" value="1"/>
</dbReference>
<dbReference type="PANTHER" id="PTHR13420">
    <property type="entry name" value="UPF0235 PROTEIN C15ORF40"/>
    <property type="match status" value="1"/>
</dbReference>
<dbReference type="InterPro" id="IPR036591">
    <property type="entry name" value="YggU-like_sf"/>
</dbReference>
<comment type="similarity">
    <text evidence="1">Belongs to the UPF0235 family.</text>
</comment>
<dbReference type="Proteomes" id="UP000176349">
    <property type="component" value="Unassembled WGS sequence"/>
</dbReference>
<evidence type="ECO:0000313" key="3">
    <source>
        <dbReference type="Proteomes" id="UP000176349"/>
    </source>
</evidence>
<sequence length="74" mass="8150">MRRIFVRAKPGAKRPEIEKIDEAHYAVAVREPAREGKANRAIEAALAEHFGVPSSRVEIVSGHHGRVKVVEIVG</sequence>
<protein>
    <submittedName>
        <fullName evidence="2">Uncharacterized protein</fullName>
    </submittedName>
</protein>
<dbReference type="Gene3D" id="3.30.1200.10">
    <property type="entry name" value="YggU-like"/>
    <property type="match status" value="1"/>
</dbReference>
<reference evidence="2 3" key="1">
    <citation type="journal article" date="2016" name="Nat. Commun.">
        <title>Thousands of microbial genomes shed light on interconnected biogeochemical processes in an aquifer system.</title>
        <authorList>
            <person name="Anantharaman K."/>
            <person name="Brown C.T."/>
            <person name="Hug L.A."/>
            <person name="Sharon I."/>
            <person name="Castelle C.J."/>
            <person name="Probst A.J."/>
            <person name="Thomas B.C."/>
            <person name="Singh A."/>
            <person name="Wilkins M.J."/>
            <person name="Karaoz U."/>
            <person name="Brodie E.L."/>
            <person name="Williams K.H."/>
            <person name="Hubbard S.S."/>
            <person name="Banfield J.F."/>
        </authorList>
    </citation>
    <scope>NUCLEOTIDE SEQUENCE [LARGE SCALE GENOMIC DNA]</scope>
</reference>
<accession>A0A1G2C5Z7</accession>
<gene>
    <name evidence="2" type="ORF">A2128_00850</name>
</gene>
<dbReference type="InterPro" id="IPR003746">
    <property type="entry name" value="DUF167"/>
</dbReference>
<dbReference type="PANTHER" id="PTHR13420:SF7">
    <property type="entry name" value="UPF0235 PROTEIN C15ORF40"/>
    <property type="match status" value="1"/>
</dbReference>
<organism evidence="2 3">
    <name type="scientific">Candidatus Liptonbacteria bacterium GWC1_60_9</name>
    <dbReference type="NCBI Taxonomy" id="1798645"/>
    <lineage>
        <taxon>Bacteria</taxon>
        <taxon>Candidatus Liptoniibacteriota</taxon>
    </lineage>
</organism>
<evidence type="ECO:0000313" key="2">
    <source>
        <dbReference type="EMBL" id="OGY96581.1"/>
    </source>
</evidence>
<comment type="caution">
    <text evidence="2">The sequence shown here is derived from an EMBL/GenBank/DDBJ whole genome shotgun (WGS) entry which is preliminary data.</text>
</comment>
<dbReference type="NCBIfam" id="TIGR00251">
    <property type="entry name" value="DUF167 family protein"/>
    <property type="match status" value="1"/>
</dbReference>
<dbReference type="SUPFAM" id="SSF69786">
    <property type="entry name" value="YggU-like"/>
    <property type="match status" value="1"/>
</dbReference>
<name>A0A1G2C5Z7_9BACT</name>
<dbReference type="GO" id="GO:0005737">
    <property type="term" value="C:cytoplasm"/>
    <property type="evidence" value="ECO:0007669"/>
    <property type="project" value="TreeGrafter"/>
</dbReference>